<dbReference type="SUPFAM" id="SSF57701">
    <property type="entry name" value="Zn2/Cys6 DNA-binding domain"/>
    <property type="match status" value="1"/>
</dbReference>
<evidence type="ECO:0000313" key="5">
    <source>
        <dbReference type="Proteomes" id="UP000738349"/>
    </source>
</evidence>
<feature type="compositionally biased region" description="Basic and acidic residues" evidence="2">
    <location>
        <begin position="121"/>
        <end position="132"/>
    </location>
</feature>
<dbReference type="SMART" id="SM00066">
    <property type="entry name" value="GAL4"/>
    <property type="match status" value="1"/>
</dbReference>
<feature type="region of interest" description="Disordered" evidence="2">
    <location>
        <begin position="36"/>
        <end position="132"/>
    </location>
</feature>
<evidence type="ECO:0000256" key="1">
    <source>
        <dbReference type="ARBA" id="ARBA00023242"/>
    </source>
</evidence>
<evidence type="ECO:0000313" key="4">
    <source>
        <dbReference type="EMBL" id="KAH7118409.1"/>
    </source>
</evidence>
<dbReference type="GO" id="GO:0000981">
    <property type="term" value="F:DNA-binding transcription factor activity, RNA polymerase II-specific"/>
    <property type="evidence" value="ECO:0007669"/>
    <property type="project" value="InterPro"/>
</dbReference>
<feature type="compositionally biased region" description="Low complexity" evidence="2">
    <location>
        <begin position="55"/>
        <end position="65"/>
    </location>
</feature>
<dbReference type="OrthoDB" id="1844152at2759"/>
<protein>
    <recommendedName>
        <fullName evidence="3">Zn(2)-C6 fungal-type domain-containing protein</fullName>
    </recommendedName>
</protein>
<feature type="compositionally biased region" description="Basic and acidic residues" evidence="2">
    <location>
        <begin position="80"/>
        <end position="91"/>
    </location>
</feature>
<proteinExistence type="predicted"/>
<evidence type="ECO:0000256" key="2">
    <source>
        <dbReference type="SAM" id="MobiDB-lite"/>
    </source>
</evidence>
<feature type="domain" description="Zn(2)-C6 fungal-type" evidence="3">
    <location>
        <begin position="7"/>
        <end position="37"/>
    </location>
</feature>
<organism evidence="4 5">
    <name type="scientific">Dactylonectria macrodidyma</name>
    <dbReference type="NCBI Taxonomy" id="307937"/>
    <lineage>
        <taxon>Eukaryota</taxon>
        <taxon>Fungi</taxon>
        <taxon>Dikarya</taxon>
        <taxon>Ascomycota</taxon>
        <taxon>Pezizomycotina</taxon>
        <taxon>Sordariomycetes</taxon>
        <taxon>Hypocreomycetidae</taxon>
        <taxon>Hypocreales</taxon>
        <taxon>Nectriaceae</taxon>
        <taxon>Dactylonectria</taxon>
    </lineage>
</organism>
<dbReference type="PANTHER" id="PTHR47657">
    <property type="entry name" value="STEROL REGULATORY ELEMENT-BINDING PROTEIN ECM22"/>
    <property type="match status" value="1"/>
</dbReference>
<dbReference type="PROSITE" id="PS00463">
    <property type="entry name" value="ZN2_CY6_FUNGAL_1"/>
    <property type="match status" value="1"/>
</dbReference>
<name>A0A9P9DGC6_9HYPO</name>
<dbReference type="PANTHER" id="PTHR47657:SF7">
    <property type="entry name" value="STEROL REGULATORY ELEMENT-BINDING PROTEIN ECM22"/>
    <property type="match status" value="1"/>
</dbReference>
<comment type="caution">
    <text evidence="4">The sequence shown here is derived from an EMBL/GenBank/DDBJ whole genome shotgun (WGS) entry which is preliminary data.</text>
</comment>
<dbReference type="Proteomes" id="UP000738349">
    <property type="component" value="Unassembled WGS sequence"/>
</dbReference>
<dbReference type="EMBL" id="JAGMUV010000027">
    <property type="protein sequence ID" value="KAH7118409.1"/>
    <property type="molecule type" value="Genomic_DNA"/>
</dbReference>
<dbReference type="GO" id="GO:0008270">
    <property type="term" value="F:zinc ion binding"/>
    <property type="evidence" value="ECO:0007669"/>
    <property type="project" value="InterPro"/>
</dbReference>
<dbReference type="InterPro" id="IPR001138">
    <property type="entry name" value="Zn2Cys6_DnaBD"/>
</dbReference>
<sequence>MVRRRTGCSYCKVKKKKCDEIQPSCARCQERGQECVYEPVRPRQRRKHEPTAAYSPSDTNSSSGSDRVTQPWDANVPIRQWKEDAQEKSADEDSLDEAPVPTRAPVSNAIPIKRSLANPMDHGERLPKLGAS</sequence>
<dbReference type="Pfam" id="PF00172">
    <property type="entry name" value="Zn_clus"/>
    <property type="match status" value="1"/>
</dbReference>
<keyword evidence="1" id="KW-0539">Nucleus</keyword>
<dbReference type="CDD" id="cd00067">
    <property type="entry name" value="GAL4"/>
    <property type="match status" value="1"/>
</dbReference>
<reference evidence="4" key="1">
    <citation type="journal article" date="2021" name="Nat. Commun.">
        <title>Genetic determinants of endophytism in the Arabidopsis root mycobiome.</title>
        <authorList>
            <person name="Mesny F."/>
            <person name="Miyauchi S."/>
            <person name="Thiergart T."/>
            <person name="Pickel B."/>
            <person name="Atanasova L."/>
            <person name="Karlsson M."/>
            <person name="Huettel B."/>
            <person name="Barry K.W."/>
            <person name="Haridas S."/>
            <person name="Chen C."/>
            <person name="Bauer D."/>
            <person name="Andreopoulos W."/>
            <person name="Pangilinan J."/>
            <person name="LaButti K."/>
            <person name="Riley R."/>
            <person name="Lipzen A."/>
            <person name="Clum A."/>
            <person name="Drula E."/>
            <person name="Henrissat B."/>
            <person name="Kohler A."/>
            <person name="Grigoriev I.V."/>
            <person name="Martin F.M."/>
            <person name="Hacquard S."/>
        </authorList>
    </citation>
    <scope>NUCLEOTIDE SEQUENCE</scope>
    <source>
        <strain evidence="4">MPI-CAGE-AT-0147</strain>
    </source>
</reference>
<accession>A0A9P9DGC6</accession>
<gene>
    <name evidence="4" type="ORF">EDB81DRAFT_892011</name>
</gene>
<dbReference type="Gene3D" id="4.10.240.10">
    <property type="entry name" value="Zn(2)-C6 fungal-type DNA-binding domain"/>
    <property type="match status" value="1"/>
</dbReference>
<keyword evidence="5" id="KW-1185">Reference proteome</keyword>
<dbReference type="AlphaFoldDB" id="A0A9P9DGC6"/>
<evidence type="ECO:0000259" key="3">
    <source>
        <dbReference type="PROSITE" id="PS50048"/>
    </source>
</evidence>
<dbReference type="PROSITE" id="PS50048">
    <property type="entry name" value="ZN2_CY6_FUNGAL_2"/>
    <property type="match status" value="1"/>
</dbReference>
<dbReference type="InterPro" id="IPR052400">
    <property type="entry name" value="Zn2-C6_fungal_TF"/>
</dbReference>
<dbReference type="InterPro" id="IPR036864">
    <property type="entry name" value="Zn2-C6_fun-type_DNA-bd_sf"/>
</dbReference>